<evidence type="ECO:0000313" key="1">
    <source>
        <dbReference type="EMBL" id="KAL2782097.1"/>
    </source>
</evidence>
<proteinExistence type="predicted"/>
<protein>
    <submittedName>
        <fullName evidence="1">Prosalusin isoform e</fullName>
    </submittedName>
</protein>
<dbReference type="EMBL" id="JBFSEQ010000003">
    <property type="protein sequence ID" value="KAL2782097.1"/>
    <property type="molecule type" value="Genomic_DNA"/>
</dbReference>
<feature type="non-terminal residue" evidence="1">
    <location>
        <position position="81"/>
    </location>
</feature>
<organism evidence="1 2">
    <name type="scientific">Daubentonia madagascariensis</name>
    <name type="common">Aye-aye</name>
    <name type="synonym">Sciurus madagascariensis</name>
    <dbReference type="NCBI Taxonomy" id="31869"/>
    <lineage>
        <taxon>Eukaryota</taxon>
        <taxon>Metazoa</taxon>
        <taxon>Chordata</taxon>
        <taxon>Craniata</taxon>
        <taxon>Vertebrata</taxon>
        <taxon>Euteleostomi</taxon>
        <taxon>Mammalia</taxon>
        <taxon>Eutheria</taxon>
        <taxon>Euarchontoglires</taxon>
        <taxon>Primates</taxon>
        <taxon>Strepsirrhini</taxon>
        <taxon>Chiromyiformes</taxon>
        <taxon>Daubentoniidae</taxon>
        <taxon>Daubentonia</taxon>
    </lineage>
</organism>
<dbReference type="AlphaFoldDB" id="A0ABD2ET19"/>
<gene>
    <name evidence="1" type="ORF">WCI35_010776</name>
</gene>
<reference evidence="1 2" key="1">
    <citation type="journal article" date="2024" name="G3 (Bethesda)">
        <title>A hybrid genome assembly of the endangered aye-aye (Daubentonia madagascariensis).</title>
        <authorList>
            <person name="Versoza C.J."/>
            <person name="Pfeifer S.P."/>
        </authorList>
    </citation>
    <scope>NUCLEOTIDE SEQUENCE [LARGE SCALE GENOMIC DNA]</scope>
    <source>
        <strain evidence="1">6821</strain>
    </source>
</reference>
<keyword evidence="2" id="KW-1185">Reference proteome</keyword>
<accession>A0ABD2ET19</accession>
<name>A0ABD2ET19_DAUMA</name>
<sequence length="81" mass="8452">MDKMPPGLMEVLRPFLGSSWVVYGTNYRKAIFIFIRWLLALGHHGGAPPGRSGALPPAPAAPCTALCAQRAGPAGPGAKGR</sequence>
<dbReference type="Proteomes" id="UP001610411">
    <property type="component" value="Unassembled WGS sequence"/>
</dbReference>
<evidence type="ECO:0000313" key="2">
    <source>
        <dbReference type="Proteomes" id="UP001610411"/>
    </source>
</evidence>
<comment type="caution">
    <text evidence="1">The sequence shown here is derived from an EMBL/GenBank/DDBJ whole genome shotgun (WGS) entry which is preliminary data.</text>
</comment>